<keyword evidence="3" id="KW-0238">DNA-binding</keyword>
<sequence>MELRHLRYFVAAAEEEHFGRASDRLFVTRPAVSQIIADLEDELGVELFERQAHKVRLTAAGQALLPRLQSMMSDLNQAITLAKQVGEGKVGGLSIGYGSLTLYHPLFRAAIKRFLEYHPNVALTLVEMPTSDQVKAVLDGKVQAGFMHFGPDAGARRKQRRGTTHAEGEASLERFVIQTGGLGVVVPADHPLARRKSVSLGQLAGERFVVVPKSSVSPGYGPLFALCQEAGFEPLVVQEVHSIASQMNLISVGVGIGLTVLGKDFTYPSGLVVVKLTDVNYRTSFQLCWLKGRTEPVLQQFIDVVSELAGNPEALAEASAGVQQG</sequence>
<accession>A0A375IVB2</accession>
<keyword evidence="4" id="KW-0804">Transcription</keyword>
<dbReference type="PANTHER" id="PTHR30346">
    <property type="entry name" value="TRANSCRIPTIONAL DUAL REGULATOR HCAR-RELATED"/>
    <property type="match status" value="1"/>
</dbReference>
<dbReference type="Proteomes" id="UP000256805">
    <property type="component" value="Unassembled WGS sequence"/>
</dbReference>
<name>A0A375IVB2_9BURK</name>
<proteinExistence type="inferred from homology"/>
<evidence type="ECO:0000259" key="5">
    <source>
        <dbReference type="PROSITE" id="PS50931"/>
    </source>
</evidence>
<keyword evidence="2" id="KW-0805">Transcription regulation</keyword>
<evidence type="ECO:0000256" key="4">
    <source>
        <dbReference type="ARBA" id="ARBA00023163"/>
    </source>
</evidence>
<reference evidence="6 7" key="1">
    <citation type="submission" date="2018-01" db="EMBL/GenBank/DDBJ databases">
        <authorList>
            <person name="Gaut B.S."/>
            <person name="Morton B.R."/>
            <person name="Clegg M.T."/>
            <person name="Duvall M.R."/>
        </authorList>
    </citation>
    <scope>NUCLEOTIDE SEQUENCE [LARGE SCALE GENOMIC DNA]</scope>
    <source>
        <strain evidence="6">Cupriavidus taiwanensis cmp 52</strain>
    </source>
</reference>
<dbReference type="InterPro" id="IPR036388">
    <property type="entry name" value="WH-like_DNA-bd_sf"/>
</dbReference>
<dbReference type="SUPFAM" id="SSF46785">
    <property type="entry name" value="Winged helix' DNA-binding domain"/>
    <property type="match status" value="1"/>
</dbReference>
<dbReference type="GO" id="GO:0032993">
    <property type="term" value="C:protein-DNA complex"/>
    <property type="evidence" value="ECO:0007669"/>
    <property type="project" value="TreeGrafter"/>
</dbReference>
<dbReference type="EMBL" id="OVTA01000005">
    <property type="protein sequence ID" value="SPR96548.1"/>
    <property type="molecule type" value="Genomic_DNA"/>
</dbReference>
<dbReference type="GO" id="GO:0003677">
    <property type="term" value="F:DNA binding"/>
    <property type="evidence" value="ECO:0007669"/>
    <property type="project" value="UniProtKB-KW"/>
</dbReference>
<evidence type="ECO:0000313" key="6">
    <source>
        <dbReference type="EMBL" id="SPR96548.1"/>
    </source>
</evidence>
<dbReference type="AlphaFoldDB" id="A0A375IVB2"/>
<gene>
    <name evidence="6" type="ORF">CBM2634_A130014</name>
</gene>
<dbReference type="InterPro" id="IPR000847">
    <property type="entry name" value="LysR_HTH_N"/>
</dbReference>
<dbReference type="InterPro" id="IPR005119">
    <property type="entry name" value="LysR_subst-bd"/>
</dbReference>
<dbReference type="Pfam" id="PF03466">
    <property type="entry name" value="LysR_substrate"/>
    <property type="match status" value="1"/>
</dbReference>
<feature type="domain" description="HTH lysR-type" evidence="5">
    <location>
        <begin position="1"/>
        <end position="58"/>
    </location>
</feature>
<evidence type="ECO:0000256" key="3">
    <source>
        <dbReference type="ARBA" id="ARBA00023125"/>
    </source>
</evidence>
<dbReference type="Gene3D" id="3.40.190.10">
    <property type="entry name" value="Periplasmic binding protein-like II"/>
    <property type="match status" value="2"/>
</dbReference>
<dbReference type="PRINTS" id="PR00039">
    <property type="entry name" value="HTHLYSR"/>
</dbReference>
<dbReference type="SUPFAM" id="SSF53850">
    <property type="entry name" value="Periplasmic binding protein-like II"/>
    <property type="match status" value="1"/>
</dbReference>
<dbReference type="CDD" id="cd08414">
    <property type="entry name" value="PBP2_LTTR_aromatics_like"/>
    <property type="match status" value="1"/>
</dbReference>
<dbReference type="PROSITE" id="PS50931">
    <property type="entry name" value="HTH_LYSR"/>
    <property type="match status" value="1"/>
</dbReference>
<dbReference type="GO" id="GO:0003700">
    <property type="term" value="F:DNA-binding transcription factor activity"/>
    <property type="evidence" value="ECO:0007669"/>
    <property type="project" value="InterPro"/>
</dbReference>
<evidence type="ECO:0000256" key="2">
    <source>
        <dbReference type="ARBA" id="ARBA00023015"/>
    </source>
</evidence>
<organism evidence="6 7">
    <name type="scientific">Cupriavidus taiwanensis</name>
    <dbReference type="NCBI Taxonomy" id="164546"/>
    <lineage>
        <taxon>Bacteria</taxon>
        <taxon>Pseudomonadati</taxon>
        <taxon>Pseudomonadota</taxon>
        <taxon>Betaproteobacteria</taxon>
        <taxon>Burkholderiales</taxon>
        <taxon>Burkholderiaceae</taxon>
        <taxon>Cupriavidus</taxon>
    </lineage>
</organism>
<evidence type="ECO:0000256" key="1">
    <source>
        <dbReference type="ARBA" id="ARBA00009437"/>
    </source>
</evidence>
<dbReference type="RefSeq" id="WP_116382684.1">
    <property type="nucleotide sequence ID" value="NZ_LS483233.1"/>
</dbReference>
<protein>
    <submittedName>
        <fullName evidence="6">LysR family transcriptional regulator</fullName>
    </submittedName>
</protein>
<dbReference type="FunFam" id="1.10.10.10:FF:000001">
    <property type="entry name" value="LysR family transcriptional regulator"/>
    <property type="match status" value="1"/>
</dbReference>
<comment type="similarity">
    <text evidence="1">Belongs to the LysR transcriptional regulatory family.</text>
</comment>
<dbReference type="PANTHER" id="PTHR30346:SF0">
    <property type="entry name" value="HCA OPERON TRANSCRIPTIONAL ACTIVATOR HCAR"/>
    <property type="match status" value="1"/>
</dbReference>
<evidence type="ECO:0000313" key="7">
    <source>
        <dbReference type="Proteomes" id="UP000256805"/>
    </source>
</evidence>
<dbReference type="Pfam" id="PF00126">
    <property type="entry name" value="HTH_1"/>
    <property type="match status" value="1"/>
</dbReference>
<dbReference type="InterPro" id="IPR036390">
    <property type="entry name" value="WH_DNA-bd_sf"/>
</dbReference>
<dbReference type="Gene3D" id="1.10.10.10">
    <property type="entry name" value="Winged helix-like DNA-binding domain superfamily/Winged helix DNA-binding domain"/>
    <property type="match status" value="1"/>
</dbReference>